<accession>A0A3M7PW29</accession>
<name>A0A3M7PW29_BRAPC</name>
<dbReference type="Proteomes" id="UP000276133">
    <property type="component" value="Unassembled WGS sequence"/>
</dbReference>
<feature type="non-terminal residue" evidence="2">
    <location>
        <position position="69"/>
    </location>
</feature>
<evidence type="ECO:0000256" key="1">
    <source>
        <dbReference type="SAM" id="SignalP"/>
    </source>
</evidence>
<proteinExistence type="predicted"/>
<keyword evidence="1" id="KW-0732">Signal</keyword>
<sequence length="69" mass="8022">MNKKKKEIIMTLLVLFSIPSNWYNDPVSFKPVKIQNFNVTHNVLVFLHIQKTGGSELDNFLIRSLAYID</sequence>
<comment type="caution">
    <text evidence="2">The sequence shown here is derived from an EMBL/GenBank/DDBJ whole genome shotgun (WGS) entry which is preliminary data.</text>
</comment>
<protein>
    <submittedName>
        <fullName evidence="2">Uncharacterized protein</fullName>
    </submittedName>
</protein>
<reference evidence="2 3" key="1">
    <citation type="journal article" date="2018" name="Sci. Rep.">
        <title>Genomic signatures of local adaptation to the degree of environmental predictability in rotifers.</title>
        <authorList>
            <person name="Franch-Gras L."/>
            <person name="Hahn C."/>
            <person name="Garcia-Roger E.M."/>
            <person name="Carmona M.J."/>
            <person name="Serra M."/>
            <person name="Gomez A."/>
        </authorList>
    </citation>
    <scope>NUCLEOTIDE SEQUENCE [LARGE SCALE GENOMIC DNA]</scope>
    <source>
        <strain evidence="2">HYR1</strain>
    </source>
</reference>
<dbReference type="AlphaFoldDB" id="A0A3M7PW29"/>
<organism evidence="2 3">
    <name type="scientific">Brachionus plicatilis</name>
    <name type="common">Marine rotifer</name>
    <name type="synonym">Brachionus muelleri</name>
    <dbReference type="NCBI Taxonomy" id="10195"/>
    <lineage>
        <taxon>Eukaryota</taxon>
        <taxon>Metazoa</taxon>
        <taxon>Spiralia</taxon>
        <taxon>Gnathifera</taxon>
        <taxon>Rotifera</taxon>
        <taxon>Eurotatoria</taxon>
        <taxon>Monogononta</taxon>
        <taxon>Pseudotrocha</taxon>
        <taxon>Ploima</taxon>
        <taxon>Brachionidae</taxon>
        <taxon>Brachionus</taxon>
    </lineage>
</organism>
<dbReference type="OrthoDB" id="406981at2759"/>
<evidence type="ECO:0000313" key="3">
    <source>
        <dbReference type="Proteomes" id="UP000276133"/>
    </source>
</evidence>
<evidence type="ECO:0000313" key="2">
    <source>
        <dbReference type="EMBL" id="RNA03174.1"/>
    </source>
</evidence>
<feature type="signal peptide" evidence="1">
    <location>
        <begin position="1"/>
        <end position="24"/>
    </location>
</feature>
<gene>
    <name evidence="2" type="ORF">BpHYR1_043158</name>
</gene>
<dbReference type="EMBL" id="REGN01008604">
    <property type="protein sequence ID" value="RNA03174.1"/>
    <property type="molecule type" value="Genomic_DNA"/>
</dbReference>
<keyword evidence="3" id="KW-1185">Reference proteome</keyword>
<feature type="chain" id="PRO_5017979783" evidence="1">
    <location>
        <begin position="25"/>
        <end position="69"/>
    </location>
</feature>